<reference evidence="1 2" key="1">
    <citation type="submission" date="2020-11" db="EMBL/GenBank/DDBJ databases">
        <title>Kefir isolates.</title>
        <authorList>
            <person name="Marcisauskas S."/>
            <person name="Kim Y."/>
            <person name="Blasche S."/>
        </authorList>
    </citation>
    <scope>NUCLEOTIDE SEQUENCE [LARGE SCALE GENOMIC DNA]</scope>
    <source>
        <strain evidence="1 2">OG2</strain>
    </source>
</reference>
<accession>A0A9P6W0U3</accession>
<dbReference type="InterPro" id="IPR035257">
    <property type="entry name" value="DUF5349"/>
</dbReference>
<dbReference type="AlphaFoldDB" id="A0A9P6W0U3"/>
<organism evidence="1 2">
    <name type="scientific">Maudiozyma exigua</name>
    <name type="common">Yeast</name>
    <name type="synonym">Kazachstania exigua</name>
    <dbReference type="NCBI Taxonomy" id="34358"/>
    <lineage>
        <taxon>Eukaryota</taxon>
        <taxon>Fungi</taxon>
        <taxon>Dikarya</taxon>
        <taxon>Ascomycota</taxon>
        <taxon>Saccharomycotina</taxon>
        <taxon>Saccharomycetes</taxon>
        <taxon>Saccharomycetales</taxon>
        <taxon>Saccharomycetaceae</taxon>
        <taxon>Maudiozyma</taxon>
    </lineage>
</organism>
<sequence>MPGQIIRVPFLEQIEDIDYCLKNSKICKSHSNQSFSYSNSNRNVNTSNNNHSNQLGYNYNNSYYYNKGNNTYYKKNSIGHNNSNNKNFTNYGSSYNYDGYSKNYDYMKYNTRRNNSGDNVSAYPYNNNNMNNDQSSAPLNNNYNSDPYQMYLSKGGNSDINKIVAEQLKQTYPQIYENTRASIYSGAQAYPQADYGLNQVTANLGNLQLPKIISQENTINQGSVGNTNSYTNNTNGGDYSNSSDVNMFMPESISNNNSDINNMTSFKSYIPSELLDTSNNVFPSNRNVSQGLDNTISNNNTGYMQQTSAASLASPSLGSNLISSTPGFNSDNALKFGSSPFAGNSITAVNNIQSTTTSQQTQKAPFTSVAWGSNQMDIQSSIPGRSSMNGSGNGNGSMFGIWNNDMSVWS</sequence>
<gene>
    <name evidence="1" type="ORF">C6P45_001568</name>
</gene>
<dbReference type="Proteomes" id="UP000750334">
    <property type="component" value="Unassembled WGS sequence"/>
</dbReference>
<evidence type="ECO:0000313" key="1">
    <source>
        <dbReference type="EMBL" id="KAG0660551.1"/>
    </source>
</evidence>
<evidence type="ECO:0000313" key="2">
    <source>
        <dbReference type="Proteomes" id="UP000750334"/>
    </source>
</evidence>
<dbReference type="Pfam" id="PF17298">
    <property type="entry name" value="DUF5349"/>
    <property type="match status" value="1"/>
</dbReference>
<comment type="caution">
    <text evidence="1">The sequence shown here is derived from an EMBL/GenBank/DDBJ whole genome shotgun (WGS) entry which is preliminary data.</text>
</comment>
<dbReference type="EMBL" id="PUHR01000174">
    <property type="protein sequence ID" value="KAG0660551.1"/>
    <property type="molecule type" value="Genomic_DNA"/>
</dbReference>
<proteinExistence type="predicted"/>
<keyword evidence="2" id="KW-1185">Reference proteome</keyword>
<dbReference type="OrthoDB" id="10471568at2759"/>
<name>A0A9P6W0U3_MAUEX</name>
<protein>
    <submittedName>
        <fullName evidence="1">Uncharacterized protein</fullName>
    </submittedName>
</protein>